<name>A0A2U2JAF4_9FLAO</name>
<dbReference type="Proteomes" id="UP000245670">
    <property type="component" value="Unassembled WGS sequence"/>
</dbReference>
<feature type="domain" description="DUF4369" evidence="1">
    <location>
        <begin position="26"/>
        <end position="120"/>
    </location>
</feature>
<dbReference type="AlphaFoldDB" id="A0A2U2JAF4"/>
<dbReference type="OrthoDB" id="1143206at2"/>
<comment type="caution">
    <text evidence="2">The sequence shown here is derived from an EMBL/GenBank/DDBJ whole genome shotgun (WGS) entry which is preliminary data.</text>
</comment>
<gene>
    <name evidence="2" type="ORF">DIS07_08700</name>
</gene>
<dbReference type="PROSITE" id="PS51257">
    <property type="entry name" value="PROKAR_LIPOPROTEIN"/>
    <property type="match status" value="1"/>
</dbReference>
<proteinExistence type="predicted"/>
<sequence>MKKIITLLFLSVLITACSSKKEGNMVVTGQIKGLKKGTLYLQKMKDTLLVSVDSITLKGSDSFTLSDNVDSPVLYYLTFDGNTTDKRILFFGEKGIITITDKLEQFGYSPEIKGSKNQEILDKYNVVNRQFQNKRLDFVKDEFEAKKANDKVLLEQLNKNILKLTKRKVLFTTNFALSNSDSEVAPYLGLTEMYDASIKMLDTVNNSLSDKVKQSDYGKLFQDYLDKIKKNEK</sequence>
<dbReference type="InterPro" id="IPR025380">
    <property type="entry name" value="DUF4369"/>
</dbReference>
<protein>
    <submittedName>
        <fullName evidence="2">Thiol:disulfide interchange protein</fullName>
    </submittedName>
</protein>
<accession>A0A2U2JAF4</accession>
<organism evidence="2 3">
    <name type="scientific">Polaribacter aquimarinus</name>
    <dbReference type="NCBI Taxonomy" id="2100726"/>
    <lineage>
        <taxon>Bacteria</taxon>
        <taxon>Pseudomonadati</taxon>
        <taxon>Bacteroidota</taxon>
        <taxon>Flavobacteriia</taxon>
        <taxon>Flavobacteriales</taxon>
        <taxon>Flavobacteriaceae</taxon>
    </lineage>
</organism>
<evidence type="ECO:0000313" key="3">
    <source>
        <dbReference type="Proteomes" id="UP000245670"/>
    </source>
</evidence>
<evidence type="ECO:0000259" key="1">
    <source>
        <dbReference type="Pfam" id="PF14289"/>
    </source>
</evidence>
<evidence type="ECO:0000313" key="2">
    <source>
        <dbReference type="EMBL" id="PWG05304.1"/>
    </source>
</evidence>
<reference evidence="2 3" key="1">
    <citation type="submission" date="2018-05" db="EMBL/GenBank/DDBJ databases">
        <title>Polaribacter aquimarinus sp. nov., isolated from sediment in a sediment of sea.</title>
        <authorList>
            <person name="Lu D."/>
        </authorList>
    </citation>
    <scope>NUCLEOTIDE SEQUENCE [LARGE SCALE GENOMIC DNA]</scope>
    <source>
        <strain evidence="2 3">ZY113</strain>
    </source>
</reference>
<dbReference type="EMBL" id="QFFG01000003">
    <property type="protein sequence ID" value="PWG05304.1"/>
    <property type="molecule type" value="Genomic_DNA"/>
</dbReference>
<dbReference type="RefSeq" id="WP_109404848.1">
    <property type="nucleotide sequence ID" value="NZ_QFFG01000003.1"/>
</dbReference>
<keyword evidence="3" id="KW-1185">Reference proteome</keyword>
<dbReference type="Pfam" id="PF14289">
    <property type="entry name" value="DUF4369"/>
    <property type="match status" value="1"/>
</dbReference>